<dbReference type="GO" id="GO:0009253">
    <property type="term" value="P:peptidoglycan catabolic process"/>
    <property type="evidence" value="ECO:0007669"/>
    <property type="project" value="InterPro"/>
</dbReference>
<dbReference type="OrthoDB" id="9806267at2"/>
<dbReference type="Proteomes" id="UP000319209">
    <property type="component" value="Chromosome"/>
</dbReference>
<comment type="catalytic activity">
    <reaction evidence="1">
        <text>Hydrolyzes the link between N-acetylmuramoyl residues and L-amino acid residues in certain cell-wall glycopeptides.</text>
        <dbReference type="EC" id="3.5.1.28"/>
    </reaction>
</comment>
<reference evidence="6 7" key="1">
    <citation type="submission" date="2019-07" db="EMBL/GenBank/DDBJ databases">
        <title>Genome sequencing for Formosa sp. PS13.</title>
        <authorList>
            <person name="Park S.-J."/>
        </authorList>
    </citation>
    <scope>NUCLEOTIDE SEQUENCE [LARGE SCALE GENOMIC DNA]</scope>
    <source>
        <strain evidence="6 7">PS13</strain>
    </source>
</reference>
<feature type="signal peptide" evidence="4">
    <location>
        <begin position="1"/>
        <end position="22"/>
    </location>
</feature>
<sequence length="376" mass="41966">MKTKPIFFIVPLLCVFLLTSFKSDKTLNTNKFVVVLDAGHGGEDPGKPTKFGFTEKDVALKIVLKIGAELEKNPDIKVIYTRKTDVFVTLRGRAKIANEADADLFVSVHCNAHHSQAYGTETYVVGVANTKRNFDVAKLENEVILLEDDYETHYDGFNPNAPESLIGLTLMQEDYIDHSILLAGMIEDNFSKKLKRKSRGVKQASLWVMHNTYMPSVLIETGFITNNEEGHYLNSNKGQTEISKAIKDAILEYKKSLDLNVGEYLGTQKKLPVVNDDIVLEAEDTNENDVIEFKIQIAASSKKLETKAYNFSGLSPISRIQAGNLYKYYYGNTSNYADSKSLLAKAKAKGFNTSFIVAFKNGEQVLLDEVLKTTSN</sequence>
<feature type="chain" id="PRO_5022193597" description="N-acetylmuramoyl-L-alanine amidase" evidence="4">
    <location>
        <begin position="23"/>
        <end position="376"/>
    </location>
</feature>
<dbReference type="Gene3D" id="3.40.630.40">
    <property type="entry name" value="Zn-dependent exopeptidases"/>
    <property type="match status" value="1"/>
</dbReference>
<keyword evidence="4" id="KW-0732">Signal</keyword>
<dbReference type="FunFam" id="3.40.630.40:FF:000005">
    <property type="entry name" value="N-acetylmuramoyl-L-alanine amidase (AmiA)"/>
    <property type="match status" value="1"/>
</dbReference>
<accession>A0A516GTI4</accession>
<keyword evidence="3" id="KW-0378">Hydrolase</keyword>
<evidence type="ECO:0000256" key="1">
    <source>
        <dbReference type="ARBA" id="ARBA00001561"/>
    </source>
</evidence>
<proteinExistence type="predicted"/>
<evidence type="ECO:0000256" key="3">
    <source>
        <dbReference type="ARBA" id="ARBA00022801"/>
    </source>
</evidence>
<dbReference type="SUPFAM" id="SSF53187">
    <property type="entry name" value="Zn-dependent exopeptidases"/>
    <property type="match status" value="1"/>
</dbReference>
<dbReference type="PANTHER" id="PTHR30404:SF0">
    <property type="entry name" value="N-ACETYLMURAMOYL-L-ALANINE AMIDASE AMIC"/>
    <property type="match status" value="1"/>
</dbReference>
<feature type="domain" description="MurNAc-LAA" evidence="5">
    <location>
        <begin position="94"/>
        <end position="251"/>
    </location>
</feature>
<evidence type="ECO:0000313" key="7">
    <source>
        <dbReference type="Proteomes" id="UP000319209"/>
    </source>
</evidence>
<dbReference type="RefSeq" id="WP_143381693.1">
    <property type="nucleotide sequence ID" value="NZ_CP041637.1"/>
</dbReference>
<dbReference type="EC" id="3.5.1.28" evidence="2"/>
<gene>
    <name evidence="6" type="ORF">FNB79_12865</name>
</gene>
<evidence type="ECO:0000259" key="5">
    <source>
        <dbReference type="SMART" id="SM00646"/>
    </source>
</evidence>
<evidence type="ECO:0000313" key="6">
    <source>
        <dbReference type="EMBL" id="QDO94818.1"/>
    </source>
</evidence>
<dbReference type="Pfam" id="PF01520">
    <property type="entry name" value="Amidase_3"/>
    <property type="match status" value="1"/>
</dbReference>
<evidence type="ECO:0000256" key="4">
    <source>
        <dbReference type="SAM" id="SignalP"/>
    </source>
</evidence>
<dbReference type="KEGG" id="fop:FNB79_12865"/>
<dbReference type="InterPro" id="IPR050695">
    <property type="entry name" value="N-acetylmuramoyl_amidase_3"/>
</dbReference>
<dbReference type="CDD" id="cd02696">
    <property type="entry name" value="MurNAc-LAA"/>
    <property type="match status" value="1"/>
</dbReference>
<name>A0A516GTI4_9FLAO</name>
<dbReference type="EMBL" id="CP041637">
    <property type="protein sequence ID" value="QDO94818.1"/>
    <property type="molecule type" value="Genomic_DNA"/>
</dbReference>
<organism evidence="6 7">
    <name type="scientific">Formosa sediminum</name>
    <dbReference type="NCBI Taxonomy" id="2594004"/>
    <lineage>
        <taxon>Bacteria</taxon>
        <taxon>Pseudomonadati</taxon>
        <taxon>Bacteroidota</taxon>
        <taxon>Flavobacteriia</taxon>
        <taxon>Flavobacteriales</taxon>
        <taxon>Flavobacteriaceae</taxon>
        <taxon>Formosa</taxon>
    </lineage>
</organism>
<protein>
    <recommendedName>
        <fullName evidence="2">N-acetylmuramoyl-L-alanine amidase</fullName>
        <ecNumber evidence="2">3.5.1.28</ecNumber>
    </recommendedName>
</protein>
<dbReference type="SMART" id="SM00646">
    <property type="entry name" value="Ami_3"/>
    <property type="match status" value="1"/>
</dbReference>
<dbReference type="GO" id="GO:0008745">
    <property type="term" value="F:N-acetylmuramoyl-L-alanine amidase activity"/>
    <property type="evidence" value="ECO:0007669"/>
    <property type="project" value="UniProtKB-EC"/>
</dbReference>
<evidence type="ECO:0000256" key="2">
    <source>
        <dbReference type="ARBA" id="ARBA00011901"/>
    </source>
</evidence>
<dbReference type="PANTHER" id="PTHR30404">
    <property type="entry name" value="N-ACETYLMURAMOYL-L-ALANINE AMIDASE"/>
    <property type="match status" value="1"/>
</dbReference>
<keyword evidence="7" id="KW-1185">Reference proteome</keyword>
<dbReference type="AlphaFoldDB" id="A0A516GTI4"/>
<dbReference type="GO" id="GO:0030288">
    <property type="term" value="C:outer membrane-bounded periplasmic space"/>
    <property type="evidence" value="ECO:0007669"/>
    <property type="project" value="TreeGrafter"/>
</dbReference>
<dbReference type="InterPro" id="IPR002508">
    <property type="entry name" value="MurNAc-LAA_cat"/>
</dbReference>